<feature type="compositionally biased region" description="Low complexity" evidence="15">
    <location>
        <begin position="297"/>
        <end position="311"/>
    </location>
</feature>
<comment type="function">
    <text evidence="13">Involved in the control of the SAPK-dependent transcriptional response to peroxide stress. Regulates sty1 activity.</text>
</comment>
<dbReference type="InterPro" id="IPR000014">
    <property type="entry name" value="PAS"/>
</dbReference>
<evidence type="ECO:0000256" key="14">
    <source>
        <dbReference type="PROSITE-ProRule" id="PRU00169"/>
    </source>
</evidence>
<feature type="compositionally biased region" description="Low complexity" evidence="15">
    <location>
        <begin position="331"/>
        <end position="342"/>
    </location>
</feature>
<keyword evidence="4" id="KW-0963">Cytoplasm</keyword>
<dbReference type="InterPro" id="IPR036097">
    <property type="entry name" value="HisK_dim/P_sf"/>
</dbReference>
<keyword evidence="9" id="KW-0067">ATP-binding</keyword>
<evidence type="ECO:0000259" key="18">
    <source>
        <dbReference type="PROSITE" id="PS50113"/>
    </source>
</evidence>
<dbReference type="Gene3D" id="3.30.450.20">
    <property type="entry name" value="PAS domain"/>
    <property type="match status" value="3"/>
</dbReference>
<dbReference type="InterPro" id="IPR019378">
    <property type="entry name" value="GDP-Fuc_O-FucTrfase"/>
</dbReference>
<evidence type="ECO:0000256" key="10">
    <source>
        <dbReference type="ARBA" id="ARBA00023012"/>
    </source>
</evidence>
<keyword evidence="8" id="KW-0418">Kinase</keyword>
<dbReference type="FunFam" id="3.30.450.20:FF:000099">
    <property type="entry name" value="Sensory box sensor histidine kinase"/>
    <property type="match status" value="1"/>
</dbReference>
<feature type="region of interest" description="Disordered" evidence="15">
    <location>
        <begin position="19"/>
        <end position="65"/>
    </location>
</feature>
<evidence type="ECO:0000259" key="17">
    <source>
        <dbReference type="PROSITE" id="PS50110"/>
    </source>
</evidence>
<dbReference type="SUPFAM" id="SSF55874">
    <property type="entry name" value="ATPase domain of HSP90 chaperone/DNA topoisomerase II/histidine kinase"/>
    <property type="match status" value="1"/>
</dbReference>
<evidence type="ECO:0000313" key="19">
    <source>
        <dbReference type="EMBL" id="OQN97778.1"/>
    </source>
</evidence>
<evidence type="ECO:0000256" key="15">
    <source>
        <dbReference type="SAM" id="MobiDB-lite"/>
    </source>
</evidence>
<dbReference type="Pfam" id="PF13426">
    <property type="entry name" value="PAS_9"/>
    <property type="match status" value="1"/>
</dbReference>
<dbReference type="GO" id="GO:0006004">
    <property type="term" value="P:fucose metabolic process"/>
    <property type="evidence" value="ECO:0007669"/>
    <property type="project" value="UniProtKB-KW"/>
</dbReference>
<comment type="subcellular location">
    <subcellularLocation>
        <location evidence="2">Cytoplasm</location>
    </subcellularLocation>
</comment>
<dbReference type="SUPFAM" id="SSF55785">
    <property type="entry name" value="PYP-like sensor domain (PAS domain)"/>
    <property type="match status" value="1"/>
</dbReference>
<dbReference type="CDD" id="cd00082">
    <property type="entry name" value="HisKA"/>
    <property type="match status" value="1"/>
</dbReference>
<feature type="domain" description="Response regulatory" evidence="17">
    <location>
        <begin position="1127"/>
        <end position="1254"/>
    </location>
</feature>
<feature type="region of interest" description="Disordered" evidence="15">
    <location>
        <begin position="1316"/>
        <end position="1357"/>
    </location>
</feature>
<dbReference type="Pfam" id="PF00072">
    <property type="entry name" value="Response_reg"/>
    <property type="match status" value="1"/>
</dbReference>
<evidence type="ECO:0000256" key="1">
    <source>
        <dbReference type="ARBA" id="ARBA00000085"/>
    </source>
</evidence>
<dbReference type="FunFam" id="3.30.565.10:FF:000010">
    <property type="entry name" value="Sensor histidine kinase RcsC"/>
    <property type="match status" value="1"/>
</dbReference>
<feature type="domain" description="PAC" evidence="18">
    <location>
        <begin position="604"/>
        <end position="656"/>
    </location>
</feature>
<evidence type="ECO:0000256" key="5">
    <source>
        <dbReference type="ARBA" id="ARBA00022553"/>
    </source>
</evidence>
<dbReference type="GO" id="GO:1900745">
    <property type="term" value="P:positive regulation of p38MAPK cascade"/>
    <property type="evidence" value="ECO:0007669"/>
    <property type="project" value="UniProtKB-ARBA"/>
</dbReference>
<feature type="modified residue" description="4-aspartylphosphate" evidence="14">
    <location>
        <position position="1181"/>
    </location>
</feature>
<dbReference type="Proteomes" id="UP000192596">
    <property type="component" value="Unassembled WGS sequence"/>
</dbReference>
<dbReference type="OrthoDB" id="60033at2759"/>
<feature type="compositionally biased region" description="Low complexity" evidence="15">
    <location>
        <begin position="45"/>
        <end position="56"/>
    </location>
</feature>
<keyword evidence="11" id="KW-0294">Fucose metabolism</keyword>
<dbReference type="InterPro" id="IPR035965">
    <property type="entry name" value="PAS-like_dom_sf"/>
</dbReference>
<dbReference type="PANTHER" id="PTHR45339">
    <property type="entry name" value="HYBRID SIGNAL TRANSDUCTION HISTIDINE KINASE J"/>
    <property type="match status" value="1"/>
</dbReference>
<dbReference type="Pfam" id="PF08447">
    <property type="entry name" value="PAS_3"/>
    <property type="match status" value="1"/>
</dbReference>
<evidence type="ECO:0000256" key="4">
    <source>
        <dbReference type="ARBA" id="ARBA00022490"/>
    </source>
</evidence>
<dbReference type="PANTHER" id="PTHR45339:SF1">
    <property type="entry name" value="HYBRID SIGNAL TRANSDUCTION HISTIDINE KINASE J"/>
    <property type="match status" value="1"/>
</dbReference>
<keyword evidence="10" id="KW-0902">Two-component regulatory system</keyword>
<name>A0A1V8SF45_9PEZI</name>
<dbReference type="NCBIfam" id="TIGR00229">
    <property type="entry name" value="sensory_box"/>
    <property type="match status" value="1"/>
</dbReference>
<keyword evidence="5 14" id="KW-0597">Phosphoprotein</keyword>
<feature type="region of interest" description="Disordered" evidence="15">
    <location>
        <begin position="283"/>
        <end position="380"/>
    </location>
</feature>
<dbReference type="InterPro" id="IPR000700">
    <property type="entry name" value="PAS-assoc_C"/>
</dbReference>
<dbReference type="CDD" id="cd17546">
    <property type="entry name" value="REC_hyHK_CKI1_RcsC-like"/>
    <property type="match status" value="1"/>
</dbReference>
<organism evidence="19 20">
    <name type="scientific">Cryoendolithus antarcticus</name>
    <dbReference type="NCBI Taxonomy" id="1507870"/>
    <lineage>
        <taxon>Eukaryota</taxon>
        <taxon>Fungi</taxon>
        <taxon>Dikarya</taxon>
        <taxon>Ascomycota</taxon>
        <taxon>Pezizomycotina</taxon>
        <taxon>Dothideomycetes</taxon>
        <taxon>Dothideomycetidae</taxon>
        <taxon>Cladosporiales</taxon>
        <taxon>Cladosporiaceae</taxon>
        <taxon>Cryoendolithus</taxon>
    </lineage>
</organism>
<dbReference type="InterPro" id="IPR003594">
    <property type="entry name" value="HATPase_dom"/>
</dbReference>
<evidence type="ECO:0000313" key="20">
    <source>
        <dbReference type="Proteomes" id="UP000192596"/>
    </source>
</evidence>
<evidence type="ECO:0000256" key="3">
    <source>
        <dbReference type="ARBA" id="ARBA00012438"/>
    </source>
</evidence>
<dbReference type="GO" id="GO:0005737">
    <property type="term" value="C:cytoplasm"/>
    <property type="evidence" value="ECO:0007669"/>
    <property type="project" value="UniProtKB-SubCell"/>
</dbReference>
<dbReference type="GO" id="GO:0000155">
    <property type="term" value="F:phosphorelay sensor kinase activity"/>
    <property type="evidence" value="ECO:0007669"/>
    <property type="project" value="InterPro"/>
</dbReference>
<dbReference type="InterPro" id="IPR005467">
    <property type="entry name" value="His_kinase_dom"/>
</dbReference>
<sequence length="1868" mass="207735">MERPRVSFEQESLNDLVQVAESAGTGQQNDGQDYFNDGVVDGNGDAATEDTASTASQPGKRRRRASLSIEIPPSQVQIGIAFTALQYLPMPVLVLNSNKQVVMANEAMGRLLGIAPIFSIVEDAGESDVSVVSEQISQTAGEILEGMTLGQLGLDLLQGGSAIHVSWQDILHNVVDDAAKIYAAAQRAHFDSETDHTPLASHHKRSPSTSLKVSHRERRSTEVHEAVVDIVFSTHRDSKTGLPLSVVHGKPIHADDHVEAKMIISVWATEGEQYYTLTFTAAASDGMSTGPGTRDVSSGTISASGSSSDIIKTTTRSVPRSGTATTTDTPSGLSSNSSSSGSSHRRRVQRDSTPGSSVTSPHTNPRMTFPPRGPPKKSSIAAAPTIFTKTNRMKDAILNSMSIPAYAMWRDQTFGVPNKAILRLIYPHLEDAVIDHSESALEFLARYQLWNEDFTELISIDEFPIMRLMREQEDFVGYKCGLYSPRDGSRMLFEVRGEAMRDEKGEFIGGLVLFNDITTFTTQINQQKEKNERQFEDITNMVPQMIWRTTPEGNHDYFSQRWHDFTGLTVEQSYGPGWVNGFHPDDLEVAKPKWAHCLATGDEYLTEYRCKSASGDFRWMLGRAVPMRDENGKIVKWFGTCTDIHDVVLAREEAKQTRAQLQRVIEHARITLWAVDKSRALSLFEGQPMYGPDNDDLPKAKMHYMGMNLYDIMTLQHRQDEIATYKKPIEGILNGTVSDETIEIQISSTKKWFKTKLFPLVRQERTGGIEGEKYINGVVGVSIDITDMKLAEGQVRKRDQDNARLMAQSVAAKEASKMKSQFLANMSHEIRTPIAGVIGMSELLLDDDSGELTKEQRECAENIQRSANGLLTVINDILDFSKVESGRLDIEEVQFDLSVVIKDVNKMLSFAAERKGLKYIDAIPETRSWKVMGDPGRLRQVITNLLTNSIKFTTEGSVTMRVHIRKSTADVLEVEFTVEDTGIGIEEDVRQRLFKPFSQADSSTARRYGGTGLGLTISKNLVELMRGEISLESRLGIGTKASFWIPFNKAPYQAGDPPLVDLGTLPDRLQSERSFSHACSDQSGPTTPKNIDHGLPSLPPDPAVAGLPQSPEAVPQDLTEFERKGTQILVVEDNAINQQIAIKTIKKLGFPVKAVWNGKEAIEYLRHPSEEQPSPDVILMDCQMPIMDGYLATATIRTSVDFAGNSRVRATPIVAMTASAIHGDRERCEQSGMDDYLSKPVKKPNLERMLVKWALEGRRKRAVAARNGTGALRPNVSREQTSNTSGTGSLGSGESPEEHLSRELDRLEYTQRHALERISESANDTAMRQQRAEEKAMTLRDDLLVESGEDPRKRLGRGLSEQNVHDAEEREFSFGSHALTAANMHKLDVASDRPVNKFRHKASVDRSMHYKRGGSILLMFAAADKQHPAVHAAIGTLTLLPLYYLSWRYHTAHPWESGSTRSARPPSKDFTSDWLSTHVVEPFVPSAIGAYCNTSTWRPNLIFQLDDANGGVGNIRSNVLDFLFFAIEAGASIMLPTYESRSESDLAQVWGGRASFGLFFDEEWFLRAMAEACPQMKIHKPGKDNPIGKTLPGRYLPHTRRIDEGRQNNKKMYLEHLEAWLKEHPGYTPDSPSVINLERTLWDIDTRSLPAPFRRNFGQLLRLNPTVRGLTALVVENLALEHALPIDPRDPIPPRAFYGAHLRTEIDAQKAGWMNEPNTSFYAQTDAYIAHALKHELRIMYVASGNATDLSLFAAKAAAHAPPLIVTHKFELLPPSALTTLKSLTWDQQALSDFEVLQRCSVFGGFVKSSFSFQIAITRAQWGSDVGRVVEPWRVTHEETGVAFDDGLSRVVGRDGLHEHRIPRGMWP</sequence>
<accession>A0A1V8SF45</accession>
<comment type="catalytic activity">
    <reaction evidence="1">
        <text>ATP + protein L-histidine = ADP + protein N-phospho-L-histidine.</text>
        <dbReference type="EC" id="2.7.13.3"/>
    </reaction>
</comment>
<dbReference type="Pfam" id="PF02518">
    <property type="entry name" value="HATPase_c"/>
    <property type="match status" value="1"/>
</dbReference>
<feature type="region of interest" description="Disordered" evidence="15">
    <location>
        <begin position="193"/>
        <end position="219"/>
    </location>
</feature>
<dbReference type="Gene3D" id="1.10.287.130">
    <property type="match status" value="1"/>
</dbReference>
<feature type="domain" description="Histidine kinase" evidence="16">
    <location>
        <begin position="825"/>
        <end position="1049"/>
    </location>
</feature>
<dbReference type="PRINTS" id="PR00344">
    <property type="entry name" value="BCTRLSENSOR"/>
</dbReference>
<dbReference type="PROSITE" id="PS50110">
    <property type="entry name" value="RESPONSE_REGULATORY"/>
    <property type="match status" value="1"/>
</dbReference>
<dbReference type="InterPro" id="IPR011006">
    <property type="entry name" value="CheY-like_superfamily"/>
</dbReference>
<dbReference type="CDD" id="cd11296">
    <property type="entry name" value="O-FucT_like"/>
    <property type="match status" value="1"/>
</dbReference>
<feature type="region of interest" description="Disordered" evidence="15">
    <location>
        <begin position="1072"/>
        <end position="1091"/>
    </location>
</feature>
<dbReference type="InterPro" id="IPR004358">
    <property type="entry name" value="Sig_transdc_His_kin-like_C"/>
</dbReference>
<comment type="caution">
    <text evidence="19">The sequence shown here is derived from an EMBL/GenBank/DDBJ whole genome shotgun (WGS) entry which is preliminary data.</text>
</comment>
<keyword evidence="7" id="KW-0547">Nucleotide-binding</keyword>
<dbReference type="GO" id="GO:0009365">
    <property type="term" value="C:protein histidine kinase complex"/>
    <property type="evidence" value="ECO:0007669"/>
    <property type="project" value="UniProtKB-ARBA"/>
</dbReference>
<evidence type="ECO:0000256" key="12">
    <source>
        <dbReference type="ARBA" id="ARBA00023277"/>
    </source>
</evidence>
<evidence type="ECO:0000256" key="11">
    <source>
        <dbReference type="ARBA" id="ARBA00023253"/>
    </source>
</evidence>
<evidence type="ECO:0000256" key="6">
    <source>
        <dbReference type="ARBA" id="ARBA00022679"/>
    </source>
</evidence>
<protein>
    <recommendedName>
        <fullName evidence="3">histidine kinase</fullName>
        <ecNumber evidence="3">2.7.13.3</ecNumber>
    </recommendedName>
</protein>
<dbReference type="Gene3D" id="3.40.50.11350">
    <property type="match status" value="1"/>
</dbReference>
<dbReference type="SMART" id="SM00091">
    <property type="entry name" value="PAS"/>
    <property type="match status" value="2"/>
</dbReference>
<dbReference type="GO" id="GO:0005524">
    <property type="term" value="F:ATP binding"/>
    <property type="evidence" value="ECO:0007669"/>
    <property type="project" value="UniProtKB-KW"/>
</dbReference>
<keyword evidence="12" id="KW-0119">Carbohydrate metabolism</keyword>
<dbReference type="CDD" id="cd00130">
    <property type="entry name" value="PAS"/>
    <property type="match status" value="1"/>
</dbReference>
<dbReference type="SUPFAM" id="SSF47384">
    <property type="entry name" value="Homodimeric domain of signal transducing histidine kinase"/>
    <property type="match status" value="1"/>
</dbReference>
<dbReference type="CDD" id="cd16922">
    <property type="entry name" value="HATPase_EvgS-ArcB-TorS-like"/>
    <property type="match status" value="1"/>
</dbReference>
<feature type="domain" description="PAC" evidence="18">
    <location>
        <begin position="476"/>
        <end position="529"/>
    </location>
</feature>
<dbReference type="InterPro" id="IPR001610">
    <property type="entry name" value="PAC"/>
</dbReference>
<dbReference type="STRING" id="1507870.A0A1V8SF45"/>
<evidence type="ECO:0000256" key="2">
    <source>
        <dbReference type="ARBA" id="ARBA00004496"/>
    </source>
</evidence>
<dbReference type="SMART" id="SM00388">
    <property type="entry name" value="HisKA"/>
    <property type="match status" value="1"/>
</dbReference>
<feature type="compositionally biased region" description="Polar residues" evidence="15">
    <location>
        <begin position="312"/>
        <end position="330"/>
    </location>
</feature>
<dbReference type="Pfam" id="PF10250">
    <property type="entry name" value="O-FucT"/>
    <property type="match status" value="1"/>
</dbReference>
<feature type="compositionally biased region" description="Basic and acidic residues" evidence="15">
    <location>
        <begin position="1330"/>
        <end position="1353"/>
    </location>
</feature>
<dbReference type="InterPro" id="IPR013655">
    <property type="entry name" value="PAS_fold_3"/>
</dbReference>
<dbReference type="Gene3D" id="3.40.50.2300">
    <property type="match status" value="1"/>
</dbReference>
<feature type="region of interest" description="Disordered" evidence="15">
    <location>
        <begin position="1264"/>
        <end position="1301"/>
    </location>
</feature>
<dbReference type="SMART" id="SM00448">
    <property type="entry name" value="REC"/>
    <property type="match status" value="1"/>
</dbReference>
<evidence type="ECO:0000256" key="7">
    <source>
        <dbReference type="ARBA" id="ARBA00022741"/>
    </source>
</evidence>
<dbReference type="InParanoid" id="A0A1V8SF45"/>
<feature type="compositionally biased region" description="Polar residues" evidence="15">
    <location>
        <begin position="351"/>
        <end position="366"/>
    </location>
</feature>
<evidence type="ECO:0000256" key="9">
    <source>
        <dbReference type="ARBA" id="ARBA00022840"/>
    </source>
</evidence>
<dbReference type="InterPro" id="IPR001789">
    <property type="entry name" value="Sig_transdc_resp-reg_receiver"/>
</dbReference>
<dbReference type="EC" id="2.7.13.3" evidence="3"/>
<dbReference type="EMBL" id="NAJO01000051">
    <property type="protein sequence ID" value="OQN97778.1"/>
    <property type="molecule type" value="Genomic_DNA"/>
</dbReference>
<dbReference type="Pfam" id="PF00512">
    <property type="entry name" value="HisKA"/>
    <property type="match status" value="1"/>
</dbReference>
<reference evidence="20" key="1">
    <citation type="submission" date="2017-03" db="EMBL/GenBank/DDBJ databases">
        <title>Genomes of endolithic fungi from Antarctica.</title>
        <authorList>
            <person name="Coleine C."/>
            <person name="Masonjones S."/>
            <person name="Stajich J.E."/>
        </authorList>
    </citation>
    <scope>NUCLEOTIDE SEQUENCE [LARGE SCALE GENOMIC DNA]</scope>
    <source>
        <strain evidence="20">CCFEE 5527</strain>
    </source>
</reference>
<dbReference type="SUPFAM" id="SSF52172">
    <property type="entry name" value="CheY-like"/>
    <property type="match status" value="1"/>
</dbReference>
<dbReference type="FunFam" id="1.10.287.130:FF:000002">
    <property type="entry name" value="Two-component osmosensing histidine kinase"/>
    <property type="match status" value="1"/>
</dbReference>
<gene>
    <name evidence="19" type="ORF">B0A48_16099</name>
</gene>
<dbReference type="SMART" id="SM00387">
    <property type="entry name" value="HATPase_c"/>
    <property type="match status" value="1"/>
</dbReference>
<keyword evidence="6" id="KW-0808">Transferase</keyword>
<evidence type="ECO:0000259" key="16">
    <source>
        <dbReference type="PROSITE" id="PS50109"/>
    </source>
</evidence>
<dbReference type="SMART" id="SM00086">
    <property type="entry name" value="PAC"/>
    <property type="match status" value="2"/>
</dbReference>
<dbReference type="Gene3D" id="3.30.565.10">
    <property type="entry name" value="Histidine kinase-like ATPase, C-terminal domain"/>
    <property type="match status" value="1"/>
</dbReference>
<dbReference type="PROSITE" id="PS50113">
    <property type="entry name" value="PAC"/>
    <property type="match status" value="2"/>
</dbReference>
<dbReference type="PROSITE" id="PS50109">
    <property type="entry name" value="HIS_KIN"/>
    <property type="match status" value="1"/>
</dbReference>
<dbReference type="InterPro" id="IPR036890">
    <property type="entry name" value="HATPase_C_sf"/>
</dbReference>
<evidence type="ECO:0000256" key="8">
    <source>
        <dbReference type="ARBA" id="ARBA00022777"/>
    </source>
</evidence>
<keyword evidence="20" id="KW-1185">Reference proteome</keyword>
<dbReference type="InterPro" id="IPR003661">
    <property type="entry name" value="HisK_dim/P_dom"/>
</dbReference>
<proteinExistence type="predicted"/>
<evidence type="ECO:0000256" key="13">
    <source>
        <dbReference type="ARBA" id="ARBA00054109"/>
    </source>
</evidence>
<feature type="compositionally biased region" description="Polar residues" evidence="15">
    <location>
        <begin position="1077"/>
        <end position="1089"/>
    </location>
</feature>